<feature type="transmembrane region" description="Helical" evidence="1">
    <location>
        <begin position="46"/>
        <end position="65"/>
    </location>
</feature>
<dbReference type="AlphaFoldDB" id="A0A7W6S314"/>
<evidence type="ECO:0000256" key="1">
    <source>
        <dbReference type="SAM" id="Phobius"/>
    </source>
</evidence>
<accession>A0A7W6S314</accession>
<dbReference type="EMBL" id="JACIGI010000031">
    <property type="protein sequence ID" value="MBB4287259.1"/>
    <property type="molecule type" value="Genomic_DNA"/>
</dbReference>
<reference evidence="2 3" key="1">
    <citation type="submission" date="2020-08" db="EMBL/GenBank/DDBJ databases">
        <title>Genome sequencing of Purple Non-Sulfur Bacteria from various extreme environments.</title>
        <authorList>
            <person name="Mayer M."/>
        </authorList>
    </citation>
    <scope>NUCLEOTIDE SEQUENCE [LARGE SCALE GENOMIC DNA]</scope>
    <source>
        <strain evidence="2 3">JA135</strain>
    </source>
</reference>
<keyword evidence="3" id="KW-1185">Reference proteome</keyword>
<keyword evidence="1" id="KW-1133">Transmembrane helix</keyword>
<gene>
    <name evidence="2" type="ORF">GGD88_003004</name>
</gene>
<protein>
    <submittedName>
        <fullName evidence="2">Uncharacterized protein</fullName>
    </submittedName>
</protein>
<evidence type="ECO:0000313" key="2">
    <source>
        <dbReference type="EMBL" id="MBB4287259.1"/>
    </source>
</evidence>
<feature type="transmembrane region" description="Helical" evidence="1">
    <location>
        <begin position="178"/>
        <end position="204"/>
    </location>
</feature>
<feature type="transmembrane region" description="Helical" evidence="1">
    <location>
        <begin position="7"/>
        <end position="26"/>
    </location>
</feature>
<dbReference type="Proteomes" id="UP000555728">
    <property type="component" value="Unassembled WGS sequence"/>
</dbReference>
<organism evidence="2 3">
    <name type="scientific">Roseospira goensis</name>
    <dbReference type="NCBI Taxonomy" id="391922"/>
    <lineage>
        <taxon>Bacteria</taxon>
        <taxon>Pseudomonadati</taxon>
        <taxon>Pseudomonadota</taxon>
        <taxon>Alphaproteobacteria</taxon>
        <taxon>Rhodospirillales</taxon>
        <taxon>Rhodospirillaceae</taxon>
        <taxon>Roseospira</taxon>
    </lineage>
</organism>
<comment type="caution">
    <text evidence="2">The sequence shown here is derived from an EMBL/GenBank/DDBJ whole genome shotgun (WGS) entry which is preliminary data.</text>
</comment>
<keyword evidence="1" id="KW-0472">Membrane</keyword>
<name>A0A7W6S314_9PROT</name>
<evidence type="ECO:0000313" key="3">
    <source>
        <dbReference type="Proteomes" id="UP000555728"/>
    </source>
</evidence>
<keyword evidence="1" id="KW-0812">Transmembrane</keyword>
<dbReference type="RefSeq" id="WP_184436827.1">
    <property type="nucleotide sequence ID" value="NZ_JACIGI010000031.1"/>
</dbReference>
<sequence length="205" mass="23203">MTVLMPVIGYFILFGDFTSSLFSIVGQRIGLADTEAEEFTVNSLHFIYFGVLSFSISTIVYNIFCPDVIKIFSNRYEFFSQELAVITMERAKAINLELKEVFNLGETFILDDRAGDQSEKGSTRNDADGEKLERMRNAGVRSSREHWLSKHSGPVSNLLHKKYELYDNSGFGIRTFVFFSYLVSTLLMAIPTLITAAQIVLSLFN</sequence>
<proteinExistence type="predicted"/>